<evidence type="ECO:0000313" key="2">
    <source>
        <dbReference type="EMBL" id="TFU03108.1"/>
    </source>
</evidence>
<dbReference type="AlphaFoldDB" id="A0A4Y9EM75"/>
<feature type="transmembrane region" description="Helical" evidence="1">
    <location>
        <begin position="43"/>
        <end position="64"/>
    </location>
</feature>
<dbReference type="OrthoDB" id="7345733at2"/>
<proteinExistence type="predicted"/>
<organism evidence="2 3">
    <name type="scientific">Glacieibacterium arshaanense</name>
    <dbReference type="NCBI Taxonomy" id="2511025"/>
    <lineage>
        <taxon>Bacteria</taxon>
        <taxon>Pseudomonadati</taxon>
        <taxon>Pseudomonadota</taxon>
        <taxon>Alphaproteobacteria</taxon>
        <taxon>Sphingomonadales</taxon>
        <taxon>Sphingosinicellaceae</taxon>
        <taxon>Glacieibacterium</taxon>
    </lineage>
</organism>
<sequence length="217" mass="22446">MTEYENEPIPGLPGIPPAGERIVWQGSPDWRALARSAFHTRLVAGYFALLAVWALVAALAGGGIHAAGDLAGVAMTLLVGALGVGLLHLLAWASARTTIYTLTNRRIVLRLGVALPKCINLPLGLVGTVDLATNPDGTGDVPLTITGPQKLGYLALWPHARPWKVVTPQPMLRAVPDAIGVAALIARTCLAANPHGRIAIADTSPALASVFSTAAAA</sequence>
<keyword evidence="1" id="KW-0812">Transmembrane</keyword>
<accession>A0A4Y9EM75</accession>
<dbReference type="Proteomes" id="UP000297737">
    <property type="component" value="Unassembled WGS sequence"/>
</dbReference>
<name>A0A4Y9EM75_9SPHN</name>
<dbReference type="RefSeq" id="WP_135245700.1">
    <property type="nucleotide sequence ID" value="NZ_SIHO01000002.1"/>
</dbReference>
<dbReference type="InterPro" id="IPR054839">
    <property type="entry name" value="puhB_PGC"/>
</dbReference>
<evidence type="ECO:0000256" key="1">
    <source>
        <dbReference type="SAM" id="Phobius"/>
    </source>
</evidence>
<dbReference type="NCBIfam" id="NF040894">
    <property type="entry name" value="puhB_PGC"/>
    <property type="match status" value="1"/>
</dbReference>
<keyword evidence="1" id="KW-1133">Transmembrane helix</keyword>
<reference evidence="2 3" key="1">
    <citation type="submission" date="2019-02" db="EMBL/GenBank/DDBJ databases">
        <title>Polymorphobacter sp. isolated from the lake at the Tibet of China.</title>
        <authorList>
            <person name="Li A."/>
        </authorList>
    </citation>
    <scope>NUCLEOTIDE SEQUENCE [LARGE SCALE GENOMIC DNA]</scope>
    <source>
        <strain evidence="2 3">DJ1R-1</strain>
    </source>
</reference>
<keyword evidence="3" id="KW-1185">Reference proteome</keyword>
<dbReference type="EMBL" id="SIHO01000002">
    <property type="protein sequence ID" value="TFU03108.1"/>
    <property type="molecule type" value="Genomic_DNA"/>
</dbReference>
<keyword evidence="1" id="KW-0472">Membrane</keyword>
<protein>
    <submittedName>
        <fullName evidence="2">PH domain-containing protein</fullName>
    </submittedName>
</protein>
<comment type="caution">
    <text evidence="2">The sequence shown here is derived from an EMBL/GenBank/DDBJ whole genome shotgun (WGS) entry which is preliminary data.</text>
</comment>
<feature type="transmembrane region" description="Helical" evidence="1">
    <location>
        <begin position="70"/>
        <end position="95"/>
    </location>
</feature>
<gene>
    <name evidence="2" type="ORF">EUV02_07885</name>
</gene>
<evidence type="ECO:0000313" key="3">
    <source>
        <dbReference type="Proteomes" id="UP000297737"/>
    </source>
</evidence>